<dbReference type="PRINTS" id="PR00364">
    <property type="entry name" value="DISEASERSIST"/>
</dbReference>
<dbReference type="PANTHER" id="PTHR11017:SF271">
    <property type="entry name" value="DISEASE RESISTANCE PROTEIN (TIR-NBS-LRR CLASS) FAMILY"/>
    <property type="match status" value="1"/>
</dbReference>
<dbReference type="Gene3D" id="3.40.50.10140">
    <property type="entry name" value="Toll/interleukin-1 receptor homology (TIR) domain"/>
    <property type="match status" value="1"/>
</dbReference>
<dbReference type="InterPro" id="IPR045344">
    <property type="entry name" value="C-JID"/>
</dbReference>
<dbReference type="Pfam" id="PF20160">
    <property type="entry name" value="C-JID"/>
    <property type="match status" value="1"/>
</dbReference>
<dbReference type="PROSITE" id="PS51450">
    <property type="entry name" value="LRR"/>
    <property type="match status" value="1"/>
</dbReference>
<gene>
    <name evidence="8" type="primary">LOC104588797</name>
</gene>
<dbReference type="InterPro" id="IPR032675">
    <property type="entry name" value="LRR_dom_sf"/>
</dbReference>
<dbReference type="Pfam" id="PF01582">
    <property type="entry name" value="TIR"/>
    <property type="match status" value="1"/>
</dbReference>
<dbReference type="SMART" id="SM00255">
    <property type="entry name" value="TIR"/>
    <property type="match status" value="1"/>
</dbReference>
<evidence type="ECO:0000313" key="7">
    <source>
        <dbReference type="Proteomes" id="UP000189703"/>
    </source>
</evidence>
<dbReference type="SUPFAM" id="SSF52200">
    <property type="entry name" value="Toll/Interleukin receptor TIR domain"/>
    <property type="match status" value="1"/>
</dbReference>
<reference evidence="8" key="1">
    <citation type="submission" date="2025-08" db="UniProtKB">
        <authorList>
            <consortium name="RefSeq"/>
        </authorList>
    </citation>
    <scope>IDENTIFICATION</scope>
</reference>
<dbReference type="GO" id="GO:0043531">
    <property type="term" value="F:ADP binding"/>
    <property type="evidence" value="ECO:0007669"/>
    <property type="project" value="InterPro"/>
</dbReference>
<accession>A0A1U7ZBH9</accession>
<dbReference type="GO" id="GO:0006952">
    <property type="term" value="P:defense response"/>
    <property type="evidence" value="ECO:0007669"/>
    <property type="project" value="InterPro"/>
</dbReference>
<dbReference type="KEGG" id="nnu:104588797"/>
<dbReference type="SMART" id="SM00369">
    <property type="entry name" value="LRR_TYP"/>
    <property type="match status" value="3"/>
</dbReference>
<dbReference type="AlphaFoldDB" id="A0A1U7ZBH9"/>
<dbReference type="SUPFAM" id="SSF52540">
    <property type="entry name" value="P-loop containing nucleoside triphosphate hydrolases"/>
    <property type="match status" value="1"/>
</dbReference>
<dbReference type="InterPro" id="IPR058192">
    <property type="entry name" value="WHD_ROQ1-like"/>
</dbReference>
<name>A0A1U7ZBH9_NELNU</name>
<dbReference type="OrthoDB" id="1901675at2759"/>
<dbReference type="Gene3D" id="3.80.10.10">
    <property type="entry name" value="Ribonuclease Inhibitor"/>
    <property type="match status" value="2"/>
</dbReference>
<keyword evidence="2" id="KW-0433">Leucine-rich repeat</keyword>
<keyword evidence="4" id="KW-0378">Hydrolase</keyword>
<dbReference type="SUPFAM" id="SSF52058">
    <property type="entry name" value="L domain-like"/>
    <property type="match status" value="1"/>
</dbReference>
<dbReference type="InterPro" id="IPR027417">
    <property type="entry name" value="P-loop_NTPase"/>
</dbReference>
<evidence type="ECO:0000313" key="8">
    <source>
        <dbReference type="RefSeq" id="XP_010245185.1"/>
    </source>
</evidence>
<evidence type="ECO:0000256" key="1">
    <source>
        <dbReference type="ARBA" id="ARBA00011982"/>
    </source>
</evidence>
<keyword evidence="7" id="KW-1185">Reference proteome</keyword>
<dbReference type="GeneID" id="104588797"/>
<dbReference type="Pfam" id="PF23282">
    <property type="entry name" value="WHD_ROQ1"/>
    <property type="match status" value="1"/>
</dbReference>
<evidence type="ECO:0000256" key="6">
    <source>
        <dbReference type="ARBA" id="ARBA00047304"/>
    </source>
</evidence>
<dbReference type="PANTHER" id="PTHR11017">
    <property type="entry name" value="LEUCINE-RICH REPEAT-CONTAINING PROTEIN"/>
    <property type="match status" value="1"/>
</dbReference>
<dbReference type="Proteomes" id="UP000189703">
    <property type="component" value="Unplaced"/>
</dbReference>
<protein>
    <recommendedName>
        <fullName evidence="1">ADP-ribosyl cyclase/cyclic ADP-ribose hydrolase</fullName>
        <ecNumber evidence="1">3.2.2.6</ecNumber>
    </recommendedName>
</protein>
<dbReference type="InterPro" id="IPR003591">
    <property type="entry name" value="Leu-rich_rpt_typical-subtyp"/>
</dbReference>
<keyword evidence="3" id="KW-0677">Repeat</keyword>
<evidence type="ECO:0000256" key="4">
    <source>
        <dbReference type="ARBA" id="ARBA00022801"/>
    </source>
</evidence>
<dbReference type="OMA" id="ASSECND"/>
<dbReference type="PROSITE" id="PS50104">
    <property type="entry name" value="TIR"/>
    <property type="match status" value="1"/>
</dbReference>
<organism evidence="7 8">
    <name type="scientific">Nelumbo nucifera</name>
    <name type="common">Sacred lotus</name>
    <dbReference type="NCBI Taxonomy" id="4432"/>
    <lineage>
        <taxon>Eukaryota</taxon>
        <taxon>Viridiplantae</taxon>
        <taxon>Streptophyta</taxon>
        <taxon>Embryophyta</taxon>
        <taxon>Tracheophyta</taxon>
        <taxon>Spermatophyta</taxon>
        <taxon>Magnoliopsida</taxon>
        <taxon>Proteales</taxon>
        <taxon>Nelumbonaceae</taxon>
        <taxon>Nelumbo</taxon>
    </lineage>
</organism>
<evidence type="ECO:0000256" key="5">
    <source>
        <dbReference type="ARBA" id="ARBA00023027"/>
    </source>
</evidence>
<keyword evidence="5" id="KW-0520">NAD</keyword>
<proteinExistence type="predicted"/>
<dbReference type="InterPro" id="IPR042197">
    <property type="entry name" value="Apaf_helical"/>
</dbReference>
<sequence length="1120" mass="127487">MAKTPKRTREPYPWSSSKRTRSSSSVSSTSRWNYDVFLSFRGEDTRKNFTDHLYTALVQKGVYTFRDDEELRKGEEISSELLKAIEESRISIIVFSRNYASSSWCLDELVRILECRRKIDQKVLPVFFDVDPSDVRKQTGDFGKGFTKLKERFTLETMKVLRWETSLQEAANLSGWDLRNVANGHQAKFIQEIVEEVMMKLNKTFLDVANYPVGLDSRVDDLLALLDVGSDNVCIIGIWGIGGIGKTTLAKAVYNQIFHSFKDSSFLADVREVSKQHKGLIQLQKQLLSDILMKKDIEVRDIPSGIKLIRDRLFSRKILLVLDDVDHSDQLDALAREHSWFGAGSRIIITTRDEHLLNLLQVDEKYKVKELSLVESTELFSHHAFGKDHPKEDYLELSSHVVHYVGGLPLALKVWGSFLFDKEKDEWESALEKLKKIPKDEVQKKLKISFDALDEEEKSIFLDIACFFIGMNKDYAIRILDGCGYSTNIGIGVLIRKSLLTVEVNKLGMHDLIRDMGREIVRQESPEKPGNRSRLWDHEDIHQVLLKHSGTEAVKGLVLSRLFDEQFSTRTFAEMKELKLLQLNYICLKGTYQYLSRDLRWLCWHGFPLKYIPSDLHLERLVVLDIQYSKLKEIKVHLKNLKIFNLSHSQFLTQTPNFLGCPNLEILILENCTRLFEVHHSIGNLSKLVYLNLKDCKNLRNLPSSLCRLASLKSLILSGCPNLCKLPSESWQSSLWSWVLRREGPLTQLPIPFSYLFSLESLDLRDCNLLEGAIPSDLRSLSSLKILDLRQNNLSNLPASISHLSQLCEIRLNNCFRLESITELPSCLKRLEADHCISLERITNIGSLTSLEYLSLDNTNFCNLPDDIIQLPNLKLLQLRGCSRLQTLAQLPSSVHTLYLTKCPALESLNISGSEGIQFFHLMNCNKLVQVRIPRRLKSEGKLVMSGCNNLMHSCRKNLLNLLQETFTTNRFDIFLPGSEIPDWFSYQNMGPKVSFEVPSFVGRKIQGLFLCAVFSPGPPPSASIATHVMLVNKTKGFNWLETPGIYSSSRDHMWVFSMPHIASAVSKSGKWLEGGDQVELTIGGAKRCGIHLTCVPDDMIPRPSPNLSTISGDESDPVS</sequence>
<dbReference type="GO" id="GO:0007165">
    <property type="term" value="P:signal transduction"/>
    <property type="evidence" value="ECO:0007669"/>
    <property type="project" value="InterPro"/>
</dbReference>
<dbReference type="RefSeq" id="XP_010245185.1">
    <property type="nucleotide sequence ID" value="XM_010246883.2"/>
</dbReference>
<dbReference type="InterPro" id="IPR002182">
    <property type="entry name" value="NB-ARC"/>
</dbReference>
<dbReference type="FunFam" id="3.40.50.10140:FF:000007">
    <property type="entry name" value="Disease resistance protein (TIR-NBS-LRR class)"/>
    <property type="match status" value="1"/>
</dbReference>
<evidence type="ECO:0000256" key="2">
    <source>
        <dbReference type="ARBA" id="ARBA00022614"/>
    </source>
</evidence>
<dbReference type="InterPro" id="IPR001611">
    <property type="entry name" value="Leu-rich_rpt"/>
</dbReference>
<dbReference type="InterPro" id="IPR035897">
    <property type="entry name" value="Toll_tir_struct_dom_sf"/>
</dbReference>
<dbReference type="InterPro" id="IPR044974">
    <property type="entry name" value="Disease_R_plants"/>
</dbReference>
<comment type="catalytic activity">
    <reaction evidence="6">
        <text>NAD(+) + H2O = ADP-D-ribose + nicotinamide + H(+)</text>
        <dbReference type="Rhea" id="RHEA:16301"/>
        <dbReference type="ChEBI" id="CHEBI:15377"/>
        <dbReference type="ChEBI" id="CHEBI:15378"/>
        <dbReference type="ChEBI" id="CHEBI:17154"/>
        <dbReference type="ChEBI" id="CHEBI:57540"/>
        <dbReference type="ChEBI" id="CHEBI:57967"/>
        <dbReference type="EC" id="3.2.2.6"/>
    </reaction>
    <physiologicalReaction direction="left-to-right" evidence="6">
        <dbReference type="Rhea" id="RHEA:16302"/>
    </physiologicalReaction>
</comment>
<dbReference type="FunCoup" id="A0A1U7ZBH9">
    <property type="interactions" value="253"/>
</dbReference>
<dbReference type="eggNOG" id="ENOG502QQJE">
    <property type="taxonomic scope" value="Eukaryota"/>
</dbReference>
<dbReference type="InterPro" id="IPR000157">
    <property type="entry name" value="TIR_dom"/>
</dbReference>
<dbReference type="EC" id="3.2.2.6" evidence="1"/>
<dbReference type="Pfam" id="PF00931">
    <property type="entry name" value="NB-ARC"/>
    <property type="match status" value="1"/>
</dbReference>
<evidence type="ECO:0000256" key="3">
    <source>
        <dbReference type="ARBA" id="ARBA00022737"/>
    </source>
</evidence>
<dbReference type="Gene3D" id="1.10.8.430">
    <property type="entry name" value="Helical domain of apoptotic protease-activating factors"/>
    <property type="match status" value="1"/>
</dbReference>
<dbReference type="GO" id="GO:0061809">
    <property type="term" value="F:NAD+ nucleosidase activity, cyclic ADP-ribose generating"/>
    <property type="evidence" value="ECO:0007669"/>
    <property type="project" value="UniProtKB-EC"/>
</dbReference>
<dbReference type="Gene3D" id="3.40.50.300">
    <property type="entry name" value="P-loop containing nucleotide triphosphate hydrolases"/>
    <property type="match status" value="1"/>
</dbReference>